<dbReference type="Gene3D" id="1.10.10.10">
    <property type="entry name" value="Winged helix-like DNA-binding domain superfamily/Winged helix DNA-binding domain"/>
    <property type="match status" value="1"/>
</dbReference>
<evidence type="ECO:0000256" key="1">
    <source>
        <dbReference type="ARBA" id="ARBA00023015"/>
    </source>
</evidence>
<dbReference type="PROSITE" id="PS50949">
    <property type="entry name" value="HTH_GNTR"/>
    <property type="match status" value="1"/>
</dbReference>
<dbReference type="SUPFAM" id="SSF46785">
    <property type="entry name" value="Winged helix' DNA-binding domain"/>
    <property type="match status" value="1"/>
</dbReference>
<evidence type="ECO:0000259" key="5">
    <source>
        <dbReference type="PROSITE" id="PS50949"/>
    </source>
</evidence>
<feature type="domain" description="HTH gntR-type" evidence="5">
    <location>
        <begin position="6"/>
        <end position="73"/>
    </location>
</feature>
<keyword evidence="1" id="KW-0805">Transcription regulation</keyword>
<dbReference type="SMART" id="SM00895">
    <property type="entry name" value="FCD"/>
    <property type="match status" value="1"/>
</dbReference>
<dbReference type="InterPro" id="IPR011711">
    <property type="entry name" value="GntR_C"/>
</dbReference>
<dbReference type="Gene3D" id="1.20.120.530">
    <property type="entry name" value="GntR ligand-binding domain-like"/>
    <property type="match status" value="1"/>
</dbReference>
<dbReference type="InterPro" id="IPR036388">
    <property type="entry name" value="WH-like_DNA-bd_sf"/>
</dbReference>
<dbReference type="GO" id="GO:0003700">
    <property type="term" value="F:DNA-binding transcription factor activity"/>
    <property type="evidence" value="ECO:0007669"/>
    <property type="project" value="InterPro"/>
</dbReference>
<sequence length="232" mass="27094">MEVVNKSLSEQILEILRERITGFKLKPGTRINIDELAREFKVSKTPVRDALNKLIEKNLVEVNPRVGYYVKNLTKKEIEEICELRRVLETYALRKANFNNSDKEKLKALMQKIDQAERVYKKKGDRHLFDETDRELHGMIIQKSENRYLKKVFLQLFDLINLLQHTHQRVMSSIEEHRKLIRAILDGNYEDAQKILIDHLSKVEAGSIEVLTLMREKPLSSSASLKKVKAAK</sequence>
<evidence type="ECO:0000313" key="6">
    <source>
        <dbReference type="EMBL" id="HHF53217.1"/>
    </source>
</evidence>
<dbReference type="InterPro" id="IPR008920">
    <property type="entry name" value="TF_FadR/GntR_C"/>
</dbReference>
<comment type="caution">
    <text evidence="6">The sequence shown here is derived from an EMBL/GenBank/DDBJ whole genome shotgun (WGS) entry which is preliminary data.</text>
</comment>
<dbReference type="AlphaFoldDB" id="A0A7V5HN34"/>
<evidence type="ECO:0000256" key="4">
    <source>
        <dbReference type="SAM" id="Coils"/>
    </source>
</evidence>
<dbReference type="InterPro" id="IPR036390">
    <property type="entry name" value="WH_DNA-bd_sf"/>
</dbReference>
<dbReference type="PANTHER" id="PTHR43537">
    <property type="entry name" value="TRANSCRIPTIONAL REGULATOR, GNTR FAMILY"/>
    <property type="match status" value="1"/>
</dbReference>
<organism evidence="6">
    <name type="scientific">candidate division WOR-3 bacterium</name>
    <dbReference type="NCBI Taxonomy" id="2052148"/>
    <lineage>
        <taxon>Bacteria</taxon>
        <taxon>Bacteria division WOR-3</taxon>
    </lineage>
</organism>
<dbReference type="GO" id="GO:0003677">
    <property type="term" value="F:DNA binding"/>
    <property type="evidence" value="ECO:0007669"/>
    <property type="project" value="UniProtKB-KW"/>
</dbReference>
<dbReference type="CDD" id="cd07377">
    <property type="entry name" value="WHTH_GntR"/>
    <property type="match status" value="1"/>
</dbReference>
<proteinExistence type="predicted"/>
<protein>
    <submittedName>
        <fullName evidence="6">GntR family transcriptional regulator</fullName>
    </submittedName>
</protein>
<gene>
    <name evidence="6" type="ORF">ENL43_02495</name>
</gene>
<evidence type="ECO:0000256" key="2">
    <source>
        <dbReference type="ARBA" id="ARBA00023125"/>
    </source>
</evidence>
<dbReference type="SMART" id="SM00345">
    <property type="entry name" value="HTH_GNTR"/>
    <property type="match status" value="1"/>
</dbReference>
<keyword evidence="3" id="KW-0804">Transcription</keyword>
<dbReference type="Proteomes" id="UP000886050">
    <property type="component" value="Unassembled WGS sequence"/>
</dbReference>
<dbReference type="InterPro" id="IPR000524">
    <property type="entry name" value="Tscrpt_reg_HTH_GntR"/>
</dbReference>
<dbReference type="SUPFAM" id="SSF48008">
    <property type="entry name" value="GntR ligand-binding domain-like"/>
    <property type="match status" value="1"/>
</dbReference>
<dbReference type="PANTHER" id="PTHR43537:SF24">
    <property type="entry name" value="GLUCONATE OPERON TRANSCRIPTIONAL REPRESSOR"/>
    <property type="match status" value="1"/>
</dbReference>
<dbReference type="Pfam" id="PF00392">
    <property type="entry name" value="GntR"/>
    <property type="match status" value="1"/>
</dbReference>
<dbReference type="EMBL" id="DRTX01000130">
    <property type="protein sequence ID" value="HHF53217.1"/>
    <property type="molecule type" value="Genomic_DNA"/>
</dbReference>
<feature type="coiled-coil region" evidence="4">
    <location>
        <begin position="99"/>
        <end position="126"/>
    </location>
</feature>
<keyword evidence="4" id="KW-0175">Coiled coil</keyword>
<name>A0A7V5HN34_UNCW3</name>
<keyword evidence="2" id="KW-0238">DNA-binding</keyword>
<accession>A0A7V5HN34</accession>
<dbReference type="Pfam" id="PF07729">
    <property type="entry name" value="FCD"/>
    <property type="match status" value="1"/>
</dbReference>
<evidence type="ECO:0000256" key="3">
    <source>
        <dbReference type="ARBA" id="ARBA00023163"/>
    </source>
</evidence>
<reference evidence="6" key="1">
    <citation type="journal article" date="2020" name="mSystems">
        <title>Genome- and Community-Level Interaction Insights into Carbon Utilization and Element Cycling Functions of Hydrothermarchaeota in Hydrothermal Sediment.</title>
        <authorList>
            <person name="Zhou Z."/>
            <person name="Liu Y."/>
            <person name="Xu W."/>
            <person name="Pan J."/>
            <person name="Luo Z.H."/>
            <person name="Li M."/>
        </authorList>
    </citation>
    <scope>NUCLEOTIDE SEQUENCE [LARGE SCALE GENOMIC DNA]</scope>
    <source>
        <strain evidence="6">HyVt-96</strain>
    </source>
</reference>